<sequence length="162" mass="17431">MTGMHQAIIAYGVSMIAIKGFDNTILLGGYISCYTYIGLGLGALIRFKNKEDKSMAFSAFCTQVLGGIGEPTLFGIMIRYKKAMVATLLAGFTGGFLSKILGAKVYFFGATNFLSFLSYAGEDPNSVIMGFIASIVAAIIACVFLLIFGIEDSDKKIRVKKK</sequence>
<dbReference type="GO" id="GO:0015771">
    <property type="term" value="P:trehalose transport"/>
    <property type="evidence" value="ECO:0007669"/>
    <property type="project" value="TreeGrafter"/>
</dbReference>
<dbReference type="Pfam" id="PF02378">
    <property type="entry name" value="PTS_EIIC"/>
    <property type="match status" value="1"/>
</dbReference>
<dbReference type="EMBL" id="WAGX01000003">
    <property type="protein sequence ID" value="KAB1440487.1"/>
    <property type="molecule type" value="Genomic_DNA"/>
</dbReference>
<name>A0A7V7UDE1_9FIRM</name>
<dbReference type="Proteomes" id="UP000461768">
    <property type="component" value="Unassembled WGS sequence"/>
</dbReference>
<proteinExistence type="predicted"/>
<evidence type="ECO:0000256" key="1">
    <source>
        <dbReference type="ARBA" id="ARBA00004651"/>
    </source>
</evidence>
<evidence type="ECO:0000256" key="7">
    <source>
        <dbReference type="ARBA" id="ARBA00023136"/>
    </source>
</evidence>
<reference evidence="10 11" key="2">
    <citation type="submission" date="2020-02" db="EMBL/GenBank/DDBJ databases">
        <title>Candidatus Galacturonibacter soehngenii shows hetero-acetogenic catabolism of galacturonic acid but lacks a canonical carbon monoxide dehydrogenase/acetyl-CoA synthase complex.</title>
        <authorList>
            <person name="Diender M."/>
            <person name="Stouten G.R."/>
            <person name="Petersen J.F."/>
            <person name="Nielsen P.H."/>
            <person name="Dueholm M.S."/>
            <person name="Pronk J.T."/>
            <person name="Van Loosdrecht M.C.M."/>
        </authorList>
    </citation>
    <scope>NUCLEOTIDE SEQUENCE [LARGE SCALE GENOMIC DNA]</scope>
    <source>
        <strain evidence="10">GalUA</strain>
    </source>
</reference>
<dbReference type="PANTHER" id="PTHR30175">
    <property type="entry name" value="PHOSPHOTRANSFERASE SYSTEM TRANSPORT PROTEIN"/>
    <property type="match status" value="1"/>
</dbReference>
<evidence type="ECO:0000313" key="10">
    <source>
        <dbReference type="EMBL" id="KAB1440487.1"/>
    </source>
</evidence>
<dbReference type="GO" id="GO:0008982">
    <property type="term" value="F:protein-N(PI)-phosphohistidine-sugar phosphotransferase activity"/>
    <property type="evidence" value="ECO:0007669"/>
    <property type="project" value="InterPro"/>
</dbReference>
<comment type="caution">
    <text evidence="10">The sequence shown here is derived from an EMBL/GenBank/DDBJ whole genome shotgun (WGS) entry which is preliminary data.</text>
</comment>
<dbReference type="InterPro" id="IPR050558">
    <property type="entry name" value="PTS_Sugar-Specific_Components"/>
</dbReference>
<gene>
    <name evidence="10" type="ORF">F7O84_01230</name>
</gene>
<evidence type="ECO:0000256" key="4">
    <source>
        <dbReference type="ARBA" id="ARBA00022597"/>
    </source>
</evidence>
<feature type="domain" description="Phosphotransferase system EIIC" evidence="9">
    <location>
        <begin position="1"/>
        <end position="91"/>
    </location>
</feature>
<dbReference type="AlphaFoldDB" id="A0A7V7UDE1"/>
<organism evidence="10 11">
    <name type="scientific">Candidatus Galacturonatibacter soehngenii</name>
    <dbReference type="NCBI Taxonomy" id="2307010"/>
    <lineage>
        <taxon>Bacteria</taxon>
        <taxon>Bacillati</taxon>
        <taxon>Bacillota</taxon>
        <taxon>Clostridia</taxon>
        <taxon>Lachnospirales</taxon>
        <taxon>Lachnospiraceae</taxon>
        <taxon>Candidatus Galacturonatibacter</taxon>
    </lineage>
</organism>
<feature type="transmembrane region" description="Helical" evidence="8">
    <location>
        <begin position="83"/>
        <end position="107"/>
    </location>
</feature>
<accession>A0A7V7UDE1</accession>
<keyword evidence="2" id="KW-0813">Transport</keyword>
<reference evidence="10 11" key="1">
    <citation type="submission" date="2019-09" db="EMBL/GenBank/DDBJ databases">
        <authorList>
            <person name="Valk L.C."/>
        </authorList>
    </citation>
    <scope>NUCLEOTIDE SEQUENCE [LARGE SCALE GENOMIC DNA]</scope>
    <source>
        <strain evidence="10">GalUA</strain>
    </source>
</reference>
<evidence type="ECO:0000256" key="3">
    <source>
        <dbReference type="ARBA" id="ARBA00022475"/>
    </source>
</evidence>
<dbReference type="PANTHER" id="PTHR30175:SF1">
    <property type="entry name" value="PTS SYSTEM ARBUTIN-, CELLOBIOSE-, AND SALICIN-SPECIFIC EIIBC COMPONENT-RELATED"/>
    <property type="match status" value="1"/>
</dbReference>
<feature type="transmembrane region" description="Helical" evidence="8">
    <location>
        <begin position="127"/>
        <end position="150"/>
    </location>
</feature>
<dbReference type="GO" id="GO:0090589">
    <property type="term" value="F:protein-phosphocysteine-trehalose phosphotransferase system transporter activity"/>
    <property type="evidence" value="ECO:0007669"/>
    <property type="project" value="TreeGrafter"/>
</dbReference>
<keyword evidence="7 8" id="KW-0472">Membrane</keyword>
<keyword evidence="4" id="KW-0762">Sugar transport</keyword>
<evidence type="ECO:0000256" key="8">
    <source>
        <dbReference type="SAM" id="Phobius"/>
    </source>
</evidence>
<evidence type="ECO:0000256" key="6">
    <source>
        <dbReference type="ARBA" id="ARBA00022989"/>
    </source>
</evidence>
<protein>
    <recommendedName>
        <fullName evidence="9">Phosphotransferase system EIIC domain-containing protein</fullName>
    </recommendedName>
</protein>
<keyword evidence="3" id="KW-1003">Cell membrane</keyword>
<dbReference type="GO" id="GO:0009401">
    <property type="term" value="P:phosphoenolpyruvate-dependent sugar phosphotransferase system"/>
    <property type="evidence" value="ECO:0007669"/>
    <property type="project" value="InterPro"/>
</dbReference>
<keyword evidence="6 8" id="KW-1133">Transmembrane helix</keyword>
<keyword evidence="11" id="KW-1185">Reference proteome</keyword>
<evidence type="ECO:0000256" key="5">
    <source>
        <dbReference type="ARBA" id="ARBA00022692"/>
    </source>
</evidence>
<evidence type="ECO:0000256" key="2">
    <source>
        <dbReference type="ARBA" id="ARBA00022448"/>
    </source>
</evidence>
<keyword evidence="5 8" id="KW-0812">Transmembrane</keyword>
<evidence type="ECO:0000313" key="11">
    <source>
        <dbReference type="Proteomes" id="UP000461768"/>
    </source>
</evidence>
<dbReference type="GO" id="GO:0005886">
    <property type="term" value="C:plasma membrane"/>
    <property type="evidence" value="ECO:0007669"/>
    <property type="project" value="UniProtKB-SubCell"/>
</dbReference>
<dbReference type="InterPro" id="IPR003352">
    <property type="entry name" value="PTS_EIIC"/>
</dbReference>
<feature type="transmembrane region" description="Helical" evidence="8">
    <location>
        <begin position="25"/>
        <end position="45"/>
    </location>
</feature>
<comment type="subcellular location">
    <subcellularLocation>
        <location evidence="1">Cell membrane</location>
        <topology evidence="1">Multi-pass membrane protein</topology>
    </subcellularLocation>
</comment>
<evidence type="ECO:0000259" key="9">
    <source>
        <dbReference type="Pfam" id="PF02378"/>
    </source>
</evidence>